<dbReference type="SUPFAM" id="SSF56219">
    <property type="entry name" value="DNase I-like"/>
    <property type="match status" value="1"/>
</dbReference>
<dbReference type="Gene3D" id="3.60.10.10">
    <property type="entry name" value="Endonuclease/exonuclease/phosphatase"/>
    <property type="match status" value="1"/>
</dbReference>
<dbReference type="PANTHER" id="PTHR33395">
    <property type="entry name" value="TRANSCRIPTASE, PUTATIVE-RELATED-RELATED"/>
    <property type="match status" value="1"/>
</dbReference>
<dbReference type="AlphaFoldDB" id="A0A1X7T6S7"/>
<dbReference type="OMA" id="CVIAMTE"/>
<organism evidence="2">
    <name type="scientific">Amphimedon queenslandica</name>
    <name type="common">Sponge</name>
    <dbReference type="NCBI Taxonomy" id="400682"/>
    <lineage>
        <taxon>Eukaryota</taxon>
        <taxon>Metazoa</taxon>
        <taxon>Porifera</taxon>
        <taxon>Demospongiae</taxon>
        <taxon>Heteroscleromorpha</taxon>
        <taxon>Haplosclerida</taxon>
        <taxon>Niphatidae</taxon>
        <taxon>Amphimedon</taxon>
    </lineage>
</organism>
<feature type="domain" description="Endonuclease/exonuclease/phosphatase" evidence="1">
    <location>
        <begin position="88"/>
        <end position="198"/>
    </location>
</feature>
<dbReference type="InterPro" id="IPR036691">
    <property type="entry name" value="Endo/exonu/phosph_ase_sf"/>
</dbReference>
<dbReference type="GO" id="GO:0031012">
    <property type="term" value="C:extracellular matrix"/>
    <property type="evidence" value="ECO:0007669"/>
    <property type="project" value="TreeGrafter"/>
</dbReference>
<evidence type="ECO:0000259" key="1">
    <source>
        <dbReference type="Pfam" id="PF14529"/>
    </source>
</evidence>
<accession>A0A1X7T6S7</accession>
<evidence type="ECO:0000313" key="2">
    <source>
        <dbReference type="EnsemblMetazoa" id="Aqu2.1.09951_001"/>
    </source>
</evidence>
<dbReference type="InterPro" id="IPR005135">
    <property type="entry name" value="Endo/exonuclease/phosphatase"/>
</dbReference>
<dbReference type="OrthoDB" id="5981812at2759"/>
<sequence length="370" mass="42678">MNKMSLLQSFIITSGIEILACTETWLSPYVFNEEFLPPGYSVFRHDRDGRGGGVLLAIRNHIPCFELSSPKDLELVTVNIGLVHQVTLCVLYRPPNASHDYNVSLSNYLNCLAMSPGRIVILGDFNVPDIDWDTLSGDSPFSLYLCDFVFNNNFTQLVHSLTHIKGDILDLVLSSDCFLINCISISKSMPLSSDHYAVFFRLCCSSPRYSRTSLNRPVYNYAKADWEGLVDYLLEFDFSQCFSDSDIDTVWSCFKDILLSSVERFIPRVKKRSLSYHSVPWLRGDLQHNLNQIRTLRRRYARNPTDHIKMKLANEEAEFTTAFCDAKSKYEERLVKEHGHDQSKIYRYVRHISKSREIPESLSIWSRECF</sequence>
<proteinExistence type="predicted"/>
<dbReference type="InParanoid" id="A0A1X7T6S7"/>
<protein>
    <recommendedName>
        <fullName evidence="1">Endonuclease/exonuclease/phosphatase domain-containing protein</fullName>
    </recommendedName>
</protein>
<name>A0A1X7T6S7_AMPQE</name>
<dbReference type="STRING" id="400682.A0A1X7T6S7"/>
<dbReference type="eggNOG" id="KOG1075">
    <property type="taxonomic scope" value="Eukaryota"/>
</dbReference>
<dbReference type="GO" id="GO:0003824">
    <property type="term" value="F:catalytic activity"/>
    <property type="evidence" value="ECO:0007669"/>
    <property type="project" value="InterPro"/>
</dbReference>
<dbReference type="EnsemblMetazoa" id="Aqu2.1.09951_001">
    <property type="protein sequence ID" value="Aqu2.1.09951_001"/>
    <property type="gene ID" value="Aqu2.1.09951"/>
</dbReference>
<dbReference type="PANTHER" id="PTHR33395:SF22">
    <property type="entry name" value="REVERSE TRANSCRIPTASE DOMAIN-CONTAINING PROTEIN"/>
    <property type="match status" value="1"/>
</dbReference>
<reference evidence="2" key="1">
    <citation type="submission" date="2017-05" db="UniProtKB">
        <authorList>
            <consortium name="EnsemblMetazoa"/>
        </authorList>
    </citation>
    <scope>IDENTIFICATION</scope>
</reference>
<dbReference type="Pfam" id="PF14529">
    <property type="entry name" value="Exo_endo_phos_2"/>
    <property type="match status" value="1"/>
</dbReference>